<evidence type="ECO:0000313" key="2">
    <source>
        <dbReference type="Proteomes" id="UP000314294"/>
    </source>
</evidence>
<name>A0A4Z2HPZ4_9TELE</name>
<keyword evidence="2" id="KW-1185">Reference proteome</keyword>
<evidence type="ECO:0000313" key="1">
    <source>
        <dbReference type="EMBL" id="TNN67325.1"/>
    </source>
</evidence>
<comment type="caution">
    <text evidence="1">The sequence shown here is derived from an EMBL/GenBank/DDBJ whole genome shotgun (WGS) entry which is preliminary data.</text>
</comment>
<proteinExistence type="predicted"/>
<gene>
    <name evidence="1" type="ORF">EYF80_022432</name>
</gene>
<accession>A0A4Z2HPZ4</accession>
<dbReference type="AlphaFoldDB" id="A0A4Z2HPZ4"/>
<protein>
    <submittedName>
        <fullName evidence="1">Uncharacterized protein</fullName>
    </submittedName>
</protein>
<sequence>MVHEVLHEADGRGSVRSLLVAHEPVYKFLCHKAVRSSEWICNIRTAAVFARGHQVAVFPRVLAKRAQRAQ</sequence>
<reference evidence="1 2" key="1">
    <citation type="submission" date="2019-03" db="EMBL/GenBank/DDBJ databases">
        <title>First draft genome of Liparis tanakae, snailfish: a comprehensive survey of snailfish specific genes.</title>
        <authorList>
            <person name="Kim W."/>
            <person name="Song I."/>
            <person name="Jeong J.-H."/>
            <person name="Kim D."/>
            <person name="Kim S."/>
            <person name="Ryu S."/>
            <person name="Song J.Y."/>
            <person name="Lee S.K."/>
        </authorList>
    </citation>
    <scope>NUCLEOTIDE SEQUENCE [LARGE SCALE GENOMIC DNA]</scope>
    <source>
        <tissue evidence="1">Muscle</tissue>
    </source>
</reference>
<organism evidence="1 2">
    <name type="scientific">Liparis tanakae</name>
    <name type="common">Tanaka's snailfish</name>
    <dbReference type="NCBI Taxonomy" id="230148"/>
    <lineage>
        <taxon>Eukaryota</taxon>
        <taxon>Metazoa</taxon>
        <taxon>Chordata</taxon>
        <taxon>Craniata</taxon>
        <taxon>Vertebrata</taxon>
        <taxon>Euteleostomi</taxon>
        <taxon>Actinopterygii</taxon>
        <taxon>Neopterygii</taxon>
        <taxon>Teleostei</taxon>
        <taxon>Neoteleostei</taxon>
        <taxon>Acanthomorphata</taxon>
        <taxon>Eupercaria</taxon>
        <taxon>Perciformes</taxon>
        <taxon>Cottioidei</taxon>
        <taxon>Cottales</taxon>
        <taxon>Liparidae</taxon>
        <taxon>Liparis</taxon>
    </lineage>
</organism>
<dbReference type="Proteomes" id="UP000314294">
    <property type="component" value="Unassembled WGS sequence"/>
</dbReference>
<dbReference type="EMBL" id="SRLO01000205">
    <property type="protein sequence ID" value="TNN67325.1"/>
    <property type="molecule type" value="Genomic_DNA"/>
</dbReference>